<dbReference type="GO" id="GO:0016491">
    <property type="term" value="F:oxidoreductase activity"/>
    <property type="evidence" value="ECO:0007669"/>
    <property type="project" value="InterPro"/>
</dbReference>
<reference evidence="2 3" key="1">
    <citation type="journal article" date="2016" name="Nat. Commun.">
        <title>Thousands of microbial genomes shed light on interconnected biogeochemical processes in an aquifer system.</title>
        <authorList>
            <person name="Anantharaman K."/>
            <person name="Brown C.T."/>
            <person name="Hug L.A."/>
            <person name="Sharon I."/>
            <person name="Castelle C.J."/>
            <person name="Probst A.J."/>
            <person name="Thomas B.C."/>
            <person name="Singh A."/>
            <person name="Wilkins M.J."/>
            <person name="Karaoz U."/>
            <person name="Brodie E.L."/>
            <person name="Williams K.H."/>
            <person name="Hubbard S.S."/>
            <person name="Banfield J.F."/>
        </authorList>
    </citation>
    <scope>NUCLEOTIDE SEQUENCE [LARGE SCALE GENOMIC DNA]</scope>
</reference>
<sequence>MIVTAIALFISAIVGASFLLVGKSKEETMDHSSGTTQDEGKFNSWVDKEAPDFTLTSYDGKQISLRDYRGKKVVLFFTEGAMCYPSCWNQIAAFGKDSAFNSEDTVTLNIMVDTQNEWKKAVSKMPELAPATVLLDTSKNISRDYGVLSLPSSMHKGQYPGHTYLILDRDGIVRFVLDDPQMATRNDQLKAELKKIS</sequence>
<comment type="caution">
    <text evidence="2">The sequence shown here is derived from an EMBL/GenBank/DDBJ whole genome shotgun (WGS) entry which is preliminary data.</text>
</comment>
<dbReference type="AlphaFoldDB" id="A0A1F5HC23"/>
<dbReference type="GO" id="GO:0016209">
    <property type="term" value="F:antioxidant activity"/>
    <property type="evidence" value="ECO:0007669"/>
    <property type="project" value="InterPro"/>
</dbReference>
<dbReference type="Pfam" id="PF00578">
    <property type="entry name" value="AhpC-TSA"/>
    <property type="match status" value="1"/>
</dbReference>
<accession>A0A1F5HC23</accession>
<evidence type="ECO:0000313" key="2">
    <source>
        <dbReference type="EMBL" id="OGE01620.1"/>
    </source>
</evidence>
<evidence type="ECO:0000313" key="3">
    <source>
        <dbReference type="Proteomes" id="UP000176751"/>
    </source>
</evidence>
<dbReference type="CDD" id="cd02971">
    <property type="entry name" value="PRX_family"/>
    <property type="match status" value="1"/>
</dbReference>
<dbReference type="PROSITE" id="PS51352">
    <property type="entry name" value="THIOREDOXIN_2"/>
    <property type="match status" value="1"/>
</dbReference>
<dbReference type="InterPro" id="IPR000866">
    <property type="entry name" value="AhpC/TSA"/>
</dbReference>
<protein>
    <recommendedName>
        <fullName evidence="1">Thioredoxin domain-containing protein</fullName>
    </recommendedName>
</protein>
<dbReference type="SUPFAM" id="SSF52833">
    <property type="entry name" value="Thioredoxin-like"/>
    <property type="match status" value="1"/>
</dbReference>
<proteinExistence type="predicted"/>
<name>A0A1F5HC23_9BACT</name>
<organism evidence="2 3">
    <name type="scientific">Candidatus Curtissbacteria bacterium RIFOXYA1_FULL_41_14</name>
    <dbReference type="NCBI Taxonomy" id="1797737"/>
    <lineage>
        <taxon>Bacteria</taxon>
        <taxon>Candidatus Curtissiibacteriota</taxon>
    </lineage>
</organism>
<gene>
    <name evidence="2" type="ORF">A2196_01910</name>
</gene>
<dbReference type="Gene3D" id="3.40.30.10">
    <property type="entry name" value="Glutaredoxin"/>
    <property type="match status" value="1"/>
</dbReference>
<dbReference type="EMBL" id="MFCA01000025">
    <property type="protein sequence ID" value="OGE01620.1"/>
    <property type="molecule type" value="Genomic_DNA"/>
</dbReference>
<dbReference type="STRING" id="1797737.A2196_01910"/>
<dbReference type="InterPro" id="IPR013766">
    <property type="entry name" value="Thioredoxin_domain"/>
</dbReference>
<feature type="domain" description="Thioredoxin" evidence="1">
    <location>
        <begin position="44"/>
        <end position="197"/>
    </location>
</feature>
<dbReference type="Proteomes" id="UP000176751">
    <property type="component" value="Unassembled WGS sequence"/>
</dbReference>
<dbReference type="InterPro" id="IPR036249">
    <property type="entry name" value="Thioredoxin-like_sf"/>
</dbReference>
<evidence type="ECO:0000259" key="1">
    <source>
        <dbReference type="PROSITE" id="PS51352"/>
    </source>
</evidence>